<keyword evidence="5" id="KW-0804">Transcription</keyword>
<organism evidence="9 10">
    <name type="scientific">Glonium stellatum</name>
    <dbReference type="NCBI Taxonomy" id="574774"/>
    <lineage>
        <taxon>Eukaryota</taxon>
        <taxon>Fungi</taxon>
        <taxon>Dikarya</taxon>
        <taxon>Ascomycota</taxon>
        <taxon>Pezizomycotina</taxon>
        <taxon>Dothideomycetes</taxon>
        <taxon>Pleosporomycetidae</taxon>
        <taxon>Gloniales</taxon>
        <taxon>Gloniaceae</taxon>
        <taxon>Glonium</taxon>
    </lineage>
</organism>
<dbReference type="Gene3D" id="1.10.20.10">
    <property type="entry name" value="Histone, subunit A"/>
    <property type="match status" value="1"/>
</dbReference>
<evidence type="ECO:0000256" key="3">
    <source>
        <dbReference type="ARBA" id="ARBA00017307"/>
    </source>
</evidence>
<name>A0A8E2JV33_9PEZI</name>
<dbReference type="InterPro" id="IPR006565">
    <property type="entry name" value="BTP"/>
</dbReference>
<keyword evidence="4" id="KW-0805">Transcription regulation</keyword>
<evidence type="ECO:0000256" key="4">
    <source>
        <dbReference type="ARBA" id="ARBA00023015"/>
    </source>
</evidence>
<dbReference type="CDD" id="cd08049">
    <property type="entry name" value="TAF8"/>
    <property type="match status" value="1"/>
</dbReference>
<dbReference type="PANTHER" id="PTHR46469:SF1">
    <property type="entry name" value="TRANSCRIPTION INITIATION FACTOR TFIID SUBUNIT 8"/>
    <property type="match status" value="1"/>
</dbReference>
<dbReference type="InterPro" id="IPR019473">
    <property type="entry name" value="TFIID_su8_C"/>
</dbReference>
<evidence type="ECO:0000256" key="2">
    <source>
        <dbReference type="ARBA" id="ARBA00008767"/>
    </source>
</evidence>
<dbReference type="PANTHER" id="PTHR46469">
    <property type="entry name" value="TRANSCRIPTION INITIATION FACTOR TFIID SUBUNIT 8"/>
    <property type="match status" value="1"/>
</dbReference>
<dbReference type="InterPro" id="IPR037818">
    <property type="entry name" value="TAF8"/>
</dbReference>
<dbReference type="SMART" id="SM00576">
    <property type="entry name" value="BTP"/>
    <property type="match status" value="1"/>
</dbReference>
<evidence type="ECO:0000256" key="5">
    <source>
        <dbReference type="ARBA" id="ARBA00023163"/>
    </source>
</evidence>
<dbReference type="GO" id="GO:0006367">
    <property type="term" value="P:transcription initiation at RNA polymerase II promoter"/>
    <property type="evidence" value="ECO:0007669"/>
    <property type="project" value="TreeGrafter"/>
</dbReference>
<evidence type="ECO:0000313" key="9">
    <source>
        <dbReference type="EMBL" id="OCL10775.1"/>
    </source>
</evidence>
<dbReference type="GO" id="GO:0046982">
    <property type="term" value="F:protein heterodimerization activity"/>
    <property type="evidence" value="ECO:0007669"/>
    <property type="project" value="InterPro"/>
</dbReference>
<dbReference type="Proteomes" id="UP000250140">
    <property type="component" value="Unassembled WGS sequence"/>
</dbReference>
<keyword evidence="10" id="KW-1185">Reference proteome</keyword>
<reference evidence="9 10" key="1">
    <citation type="journal article" date="2016" name="Nat. Commun.">
        <title>Ectomycorrhizal ecology is imprinted in the genome of the dominant symbiotic fungus Cenococcum geophilum.</title>
        <authorList>
            <consortium name="DOE Joint Genome Institute"/>
            <person name="Peter M."/>
            <person name="Kohler A."/>
            <person name="Ohm R.A."/>
            <person name="Kuo A."/>
            <person name="Krutzmann J."/>
            <person name="Morin E."/>
            <person name="Arend M."/>
            <person name="Barry K.W."/>
            <person name="Binder M."/>
            <person name="Choi C."/>
            <person name="Clum A."/>
            <person name="Copeland A."/>
            <person name="Grisel N."/>
            <person name="Haridas S."/>
            <person name="Kipfer T."/>
            <person name="LaButti K."/>
            <person name="Lindquist E."/>
            <person name="Lipzen A."/>
            <person name="Maire R."/>
            <person name="Meier B."/>
            <person name="Mihaltcheva S."/>
            <person name="Molinier V."/>
            <person name="Murat C."/>
            <person name="Poggeler S."/>
            <person name="Quandt C.A."/>
            <person name="Sperisen C."/>
            <person name="Tritt A."/>
            <person name="Tisserant E."/>
            <person name="Crous P.W."/>
            <person name="Henrissat B."/>
            <person name="Nehls U."/>
            <person name="Egli S."/>
            <person name="Spatafora J.W."/>
            <person name="Grigoriev I.V."/>
            <person name="Martin F.M."/>
        </authorList>
    </citation>
    <scope>NUCLEOTIDE SEQUENCE [LARGE SCALE GENOMIC DNA]</scope>
    <source>
        <strain evidence="9 10">CBS 207.34</strain>
    </source>
</reference>
<gene>
    <name evidence="9" type="ORF">AOQ84DRAFT_288561</name>
</gene>
<dbReference type="AlphaFoldDB" id="A0A8E2JV33"/>
<evidence type="ECO:0000256" key="7">
    <source>
        <dbReference type="SAM" id="MobiDB-lite"/>
    </source>
</evidence>
<proteinExistence type="inferred from homology"/>
<feature type="domain" description="Bromodomain associated" evidence="8">
    <location>
        <begin position="43"/>
        <end position="118"/>
    </location>
</feature>
<feature type="region of interest" description="Disordered" evidence="7">
    <location>
        <begin position="220"/>
        <end position="256"/>
    </location>
</feature>
<evidence type="ECO:0000313" key="10">
    <source>
        <dbReference type="Proteomes" id="UP000250140"/>
    </source>
</evidence>
<protein>
    <recommendedName>
        <fullName evidence="3">Transcription initiation factor TFIID subunit 8</fullName>
    </recommendedName>
</protein>
<dbReference type="InterPro" id="IPR009072">
    <property type="entry name" value="Histone-fold"/>
</dbReference>
<evidence type="ECO:0000259" key="8">
    <source>
        <dbReference type="SMART" id="SM00576"/>
    </source>
</evidence>
<accession>A0A8E2JV33</accession>
<dbReference type="EMBL" id="KV749168">
    <property type="protein sequence ID" value="OCL10775.1"/>
    <property type="molecule type" value="Genomic_DNA"/>
</dbReference>
<dbReference type="Pfam" id="PF07524">
    <property type="entry name" value="Bromo_TP"/>
    <property type="match status" value="1"/>
</dbReference>
<dbReference type="CDD" id="cd00076">
    <property type="entry name" value="HFD_SF"/>
    <property type="match status" value="1"/>
</dbReference>
<evidence type="ECO:0000256" key="1">
    <source>
        <dbReference type="ARBA" id="ARBA00004123"/>
    </source>
</evidence>
<keyword evidence="6" id="KW-0539">Nucleus</keyword>
<comment type="subcellular location">
    <subcellularLocation>
        <location evidence="1">Nucleus</location>
    </subcellularLocation>
</comment>
<comment type="similarity">
    <text evidence="2">Belongs to the TAF8 family.</text>
</comment>
<evidence type="ECO:0000256" key="6">
    <source>
        <dbReference type="ARBA" id="ARBA00023242"/>
    </source>
</evidence>
<dbReference type="Pfam" id="PF10406">
    <property type="entry name" value="TAF8_C"/>
    <property type="match status" value="1"/>
</dbReference>
<dbReference type="OrthoDB" id="2193813at2759"/>
<sequence>MKRAHPPNNDGSYPDGKRRRIHHRLQHTQPIHVDPAVTPQDELFFKSQMLRAISLHLRAIGFDSVKPTALEAFRAEVEEYMLHFLSLVKQSMSSSRRTQSIPQDFIHALVHMGIKPSSLIQHLDLPTLPLITQPPIPPPPPAEPPPPDLEGLLGPELSGAKDKAERNYIPSHFPNFPSKHTWQETPVYTEREKDPRKIRERATEEGILAEQALRKLMAASKSGLQKRGGTRDKQSGQQKSEQMWAETMATVQQDEQASLTRDMDIDFGYDGAADGKKTAAEEQLEGGVLVNYDRRYWRKAAQTATWAS</sequence>
<dbReference type="GO" id="GO:0005669">
    <property type="term" value="C:transcription factor TFIID complex"/>
    <property type="evidence" value="ECO:0007669"/>
    <property type="project" value="InterPro"/>
</dbReference>